<dbReference type="PANTHER" id="PTHR30482:SF4">
    <property type="entry name" value="SLR1201 PROTEIN"/>
    <property type="match status" value="1"/>
</dbReference>
<dbReference type="GO" id="GO:0005886">
    <property type="term" value="C:plasma membrane"/>
    <property type="evidence" value="ECO:0007669"/>
    <property type="project" value="UniProtKB-SubCell"/>
</dbReference>
<gene>
    <name evidence="8" type="primary">urtC</name>
    <name evidence="8" type="ORF">JJB11_09215</name>
</gene>
<organism evidence="8 9">
    <name type="scientific">Ramlibacter ginsenosidimutans</name>
    <dbReference type="NCBI Taxonomy" id="502333"/>
    <lineage>
        <taxon>Bacteria</taxon>
        <taxon>Pseudomonadati</taxon>
        <taxon>Pseudomonadota</taxon>
        <taxon>Betaproteobacteria</taxon>
        <taxon>Burkholderiales</taxon>
        <taxon>Comamonadaceae</taxon>
        <taxon>Ramlibacter</taxon>
    </lineage>
</organism>
<evidence type="ECO:0000256" key="5">
    <source>
        <dbReference type="ARBA" id="ARBA00023136"/>
    </source>
</evidence>
<dbReference type="NCBIfam" id="TIGR03408">
    <property type="entry name" value="urea_trans_UrtC"/>
    <property type="match status" value="1"/>
</dbReference>
<protein>
    <submittedName>
        <fullName evidence="8">Urea ABC transporter permease subunit UrtC</fullName>
    </submittedName>
</protein>
<evidence type="ECO:0000313" key="9">
    <source>
        <dbReference type="Proteomes" id="UP000630528"/>
    </source>
</evidence>
<dbReference type="CDD" id="cd06581">
    <property type="entry name" value="TM_PBP1_LivM_like"/>
    <property type="match status" value="1"/>
</dbReference>
<comment type="subcellular location">
    <subcellularLocation>
        <location evidence="1">Cell membrane</location>
        <topology evidence="1">Multi-pass membrane protein</topology>
    </subcellularLocation>
</comment>
<feature type="compositionally biased region" description="Low complexity" evidence="6">
    <location>
        <begin position="18"/>
        <end position="28"/>
    </location>
</feature>
<feature type="transmembrane region" description="Helical" evidence="7">
    <location>
        <begin position="188"/>
        <end position="211"/>
    </location>
</feature>
<name>A0A934TRJ2_9BURK</name>
<evidence type="ECO:0000256" key="6">
    <source>
        <dbReference type="SAM" id="MobiDB-lite"/>
    </source>
</evidence>
<proteinExistence type="predicted"/>
<feature type="transmembrane region" description="Helical" evidence="7">
    <location>
        <begin position="354"/>
        <end position="378"/>
    </location>
</feature>
<keyword evidence="2" id="KW-1003">Cell membrane</keyword>
<evidence type="ECO:0000256" key="4">
    <source>
        <dbReference type="ARBA" id="ARBA00022989"/>
    </source>
</evidence>
<dbReference type="InterPro" id="IPR017778">
    <property type="entry name" value="ABC_transptr_urea_perm_UrtC"/>
</dbReference>
<dbReference type="GO" id="GO:0015658">
    <property type="term" value="F:branched-chain amino acid transmembrane transporter activity"/>
    <property type="evidence" value="ECO:0007669"/>
    <property type="project" value="InterPro"/>
</dbReference>
<feature type="compositionally biased region" description="Low complexity" evidence="6">
    <location>
        <begin position="38"/>
        <end position="47"/>
    </location>
</feature>
<dbReference type="Pfam" id="PF02653">
    <property type="entry name" value="BPD_transp_2"/>
    <property type="match status" value="1"/>
</dbReference>
<keyword evidence="4 7" id="KW-1133">Transmembrane helix</keyword>
<dbReference type="InterPro" id="IPR043428">
    <property type="entry name" value="LivM-like"/>
</dbReference>
<evidence type="ECO:0000313" key="8">
    <source>
        <dbReference type="EMBL" id="MBK6006267.1"/>
    </source>
</evidence>
<dbReference type="InterPro" id="IPR001851">
    <property type="entry name" value="ABC_transp_permease"/>
</dbReference>
<evidence type="ECO:0000256" key="2">
    <source>
        <dbReference type="ARBA" id="ARBA00022475"/>
    </source>
</evidence>
<dbReference type="AlphaFoldDB" id="A0A934TRJ2"/>
<evidence type="ECO:0000256" key="7">
    <source>
        <dbReference type="SAM" id="Phobius"/>
    </source>
</evidence>
<comment type="caution">
    <text evidence="8">The sequence shown here is derived from an EMBL/GenBank/DDBJ whole genome shotgun (WGS) entry which is preliminary data.</text>
</comment>
<feature type="transmembrane region" description="Helical" evidence="7">
    <location>
        <begin position="268"/>
        <end position="287"/>
    </location>
</feature>
<evidence type="ECO:0000256" key="1">
    <source>
        <dbReference type="ARBA" id="ARBA00004651"/>
    </source>
</evidence>
<feature type="transmembrane region" description="Helical" evidence="7">
    <location>
        <begin position="313"/>
        <end position="334"/>
    </location>
</feature>
<dbReference type="Proteomes" id="UP000630528">
    <property type="component" value="Unassembled WGS sequence"/>
</dbReference>
<feature type="transmembrane region" description="Helical" evidence="7">
    <location>
        <begin position="73"/>
        <end position="93"/>
    </location>
</feature>
<evidence type="ECO:0000256" key="3">
    <source>
        <dbReference type="ARBA" id="ARBA00022692"/>
    </source>
</evidence>
<sequence>MSAVLPPDGLVDRKEPASLGAGPLEPSPSGGGQGGGASALAAGGSAPTPTLPQRGREEVVLPKRASLLTRTGWTAFLLALLAVCALAPVLNLVVPAASPFHMSDYAVALVGKIMCYAICALAMDLIWGYTGILSLGHGLFFALGGYAMGMYLMRQIGRDGNYHSDLPDFMVFLDWKALPWHWTFSDSFLATCILIVAVPALVAFVFGYFAFRSRIKGVYFSIITQALTFAAMLLFFRNETGFGGNNGFTDFKRIVGIAIATPQTRMTLFVATGVVLLAFFLLARFLVASKFGRVLQAIRDAESRVMFCGYSPVGYKLAIWTLSAVMCGVAGALYVPQVGIINPGEMSPANSIEIAIWAAVGGRATLVGPIVGAFIVNGAKSWLTVTAPEFWLYFLGGLFIAVTLFLPEGVVGLVKKLGKKA</sequence>
<feature type="transmembrane region" description="Helical" evidence="7">
    <location>
        <begin position="134"/>
        <end position="153"/>
    </location>
</feature>
<reference evidence="8" key="2">
    <citation type="submission" date="2021-01" db="EMBL/GenBank/DDBJ databases">
        <authorList>
            <person name="Kang M."/>
        </authorList>
    </citation>
    <scope>NUCLEOTIDE SEQUENCE</scope>
    <source>
        <strain evidence="8">KACC 17527</strain>
    </source>
</reference>
<keyword evidence="9" id="KW-1185">Reference proteome</keyword>
<feature type="transmembrane region" description="Helical" evidence="7">
    <location>
        <begin position="105"/>
        <end position="127"/>
    </location>
</feature>
<accession>A0A934TRJ2</accession>
<feature type="transmembrane region" description="Helical" evidence="7">
    <location>
        <begin position="390"/>
        <end position="414"/>
    </location>
</feature>
<feature type="region of interest" description="Disordered" evidence="6">
    <location>
        <begin position="1"/>
        <end position="55"/>
    </location>
</feature>
<feature type="transmembrane region" description="Helical" evidence="7">
    <location>
        <begin position="218"/>
        <end position="236"/>
    </location>
</feature>
<dbReference type="PANTHER" id="PTHR30482">
    <property type="entry name" value="HIGH-AFFINITY BRANCHED-CHAIN AMINO ACID TRANSPORT SYSTEM PERMEASE"/>
    <property type="match status" value="1"/>
</dbReference>
<dbReference type="EMBL" id="JAEPWM010000002">
    <property type="protein sequence ID" value="MBK6006267.1"/>
    <property type="molecule type" value="Genomic_DNA"/>
</dbReference>
<reference evidence="8" key="1">
    <citation type="journal article" date="2012" name="J. Microbiol. Biotechnol.">
        <title>Ramlibacter ginsenosidimutans sp. nov., with ginsenoside-converting activity.</title>
        <authorList>
            <person name="Wang L."/>
            <person name="An D.S."/>
            <person name="Kim S.G."/>
            <person name="Jin F.X."/>
            <person name="Kim S.C."/>
            <person name="Lee S.T."/>
            <person name="Im W.T."/>
        </authorList>
    </citation>
    <scope>NUCLEOTIDE SEQUENCE</scope>
    <source>
        <strain evidence="8">KACC 17527</strain>
    </source>
</reference>
<keyword evidence="5 7" id="KW-0472">Membrane</keyword>
<keyword evidence="3 7" id="KW-0812">Transmembrane</keyword>